<dbReference type="InterPro" id="IPR029058">
    <property type="entry name" value="AB_hydrolase_fold"/>
</dbReference>
<organism evidence="6 7">
    <name type="scientific">Paraburkholderia solisilvae</name>
    <dbReference type="NCBI Taxonomy" id="624376"/>
    <lineage>
        <taxon>Bacteria</taxon>
        <taxon>Pseudomonadati</taxon>
        <taxon>Pseudomonadota</taxon>
        <taxon>Betaproteobacteria</taxon>
        <taxon>Burkholderiales</taxon>
        <taxon>Burkholderiaceae</taxon>
        <taxon>Paraburkholderia</taxon>
    </lineage>
</organism>
<dbReference type="NCBIfam" id="TIGR01250">
    <property type="entry name" value="pro_imino_pep_2"/>
    <property type="match status" value="1"/>
</dbReference>
<proteinExistence type="inferred from homology"/>
<comment type="similarity">
    <text evidence="1 3">Belongs to the peptidase S33 family.</text>
</comment>
<dbReference type="GO" id="GO:0006508">
    <property type="term" value="P:proteolysis"/>
    <property type="evidence" value="ECO:0007669"/>
    <property type="project" value="InterPro"/>
</dbReference>
<dbReference type="SUPFAM" id="SSF53474">
    <property type="entry name" value="alpha/beta-Hydrolases"/>
    <property type="match status" value="1"/>
</dbReference>
<gene>
    <name evidence="6" type="primary">fpaP</name>
    <name evidence="6" type="ORF">LMG29739_01878</name>
</gene>
<feature type="domain" description="AB hydrolase-1" evidence="5">
    <location>
        <begin position="62"/>
        <end position="310"/>
    </location>
</feature>
<dbReference type="Proteomes" id="UP000494329">
    <property type="component" value="Unassembled WGS sequence"/>
</dbReference>
<reference evidence="6 7" key="1">
    <citation type="submission" date="2020-04" db="EMBL/GenBank/DDBJ databases">
        <authorList>
            <person name="De Canck E."/>
        </authorList>
    </citation>
    <scope>NUCLEOTIDE SEQUENCE [LARGE SCALE GENOMIC DNA]</scope>
    <source>
        <strain evidence="6 7">LMG 29739</strain>
    </source>
</reference>
<evidence type="ECO:0000256" key="3">
    <source>
        <dbReference type="PIRNR" id="PIRNR005539"/>
    </source>
</evidence>
<feature type="active site" description="Nucleophile" evidence="4">
    <location>
        <position position="138"/>
    </location>
</feature>
<dbReference type="GO" id="GO:0004177">
    <property type="term" value="F:aminopeptidase activity"/>
    <property type="evidence" value="ECO:0007669"/>
    <property type="project" value="UniProtKB-KW"/>
</dbReference>
<dbReference type="AlphaFoldDB" id="A0A6J5DLD9"/>
<keyword evidence="7" id="KW-1185">Reference proteome</keyword>
<evidence type="ECO:0000256" key="4">
    <source>
        <dbReference type="PIRSR" id="PIRSR005539-1"/>
    </source>
</evidence>
<dbReference type="PANTHER" id="PTHR43798">
    <property type="entry name" value="MONOACYLGLYCEROL LIPASE"/>
    <property type="match status" value="1"/>
</dbReference>
<dbReference type="EMBL" id="CADIKF010000011">
    <property type="protein sequence ID" value="CAB3754061.1"/>
    <property type="molecule type" value="Genomic_DNA"/>
</dbReference>
<dbReference type="GO" id="GO:0016020">
    <property type="term" value="C:membrane"/>
    <property type="evidence" value="ECO:0007669"/>
    <property type="project" value="TreeGrafter"/>
</dbReference>
<dbReference type="PIRSF" id="PIRSF005539">
    <property type="entry name" value="Pept_S33_TRI_F1"/>
    <property type="match status" value="1"/>
</dbReference>
<dbReference type="Pfam" id="PF00561">
    <property type="entry name" value="Abhydrolase_1"/>
    <property type="match status" value="1"/>
</dbReference>
<dbReference type="PANTHER" id="PTHR43798:SF31">
    <property type="entry name" value="AB HYDROLASE SUPERFAMILY PROTEIN YCLE"/>
    <property type="match status" value="1"/>
</dbReference>
<dbReference type="Gene3D" id="3.40.50.1820">
    <property type="entry name" value="alpha/beta hydrolase"/>
    <property type="match status" value="1"/>
</dbReference>
<dbReference type="EC" id="3.4.11.5" evidence="6"/>
<accession>A0A6J5DLD9</accession>
<dbReference type="InterPro" id="IPR050266">
    <property type="entry name" value="AB_hydrolase_sf"/>
</dbReference>
<keyword evidence="2 3" id="KW-0378">Hydrolase</keyword>
<keyword evidence="6" id="KW-0031">Aminopeptidase</keyword>
<keyword evidence="6" id="KW-0645">Protease</keyword>
<dbReference type="InterPro" id="IPR005945">
    <property type="entry name" value="Pro_imino_pep"/>
</dbReference>
<dbReference type="InterPro" id="IPR002410">
    <property type="entry name" value="Peptidase_S33"/>
</dbReference>
<evidence type="ECO:0000313" key="6">
    <source>
        <dbReference type="EMBL" id="CAB3754061.1"/>
    </source>
</evidence>
<evidence type="ECO:0000256" key="1">
    <source>
        <dbReference type="ARBA" id="ARBA00010088"/>
    </source>
</evidence>
<evidence type="ECO:0000313" key="7">
    <source>
        <dbReference type="Proteomes" id="UP000494329"/>
    </source>
</evidence>
<protein>
    <submittedName>
        <fullName evidence="6">Proline iminopeptidase</fullName>
        <ecNumber evidence="6">3.4.11.5</ecNumber>
    </submittedName>
</protein>
<dbReference type="PRINTS" id="PR00793">
    <property type="entry name" value="PROAMNOPTASE"/>
</dbReference>
<dbReference type="InterPro" id="IPR000073">
    <property type="entry name" value="AB_hydrolase_1"/>
</dbReference>
<evidence type="ECO:0000259" key="5">
    <source>
        <dbReference type="Pfam" id="PF00561"/>
    </source>
</evidence>
<evidence type="ECO:0000256" key="2">
    <source>
        <dbReference type="ARBA" id="ARBA00022801"/>
    </source>
</evidence>
<name>A0A6J5DLD9_9BURK</name>
<feature type="active site" description="Proton donor" evidence="4">
    <location>
        <position position="304"/>
    </location>
</feature>
<sequence length="327" mass="37589">MRVSRRDMLEAMTMTLVSAFYPASFARAAVQPSDENLDGVRWVRLSNGYKVWTRRLGRGSTRVLILNGGPGLSHEYMQCFADFLPAAGYEMYFYDQLGCGQSDKPRDKGLWTLQRYVSEVEEVRSSLGLDQVILVTHSWGAMLGIEYVLRYPENVRAFVLSDMSASYADFARYVHVLRTRMPDKVQARMSALERKGKTDANEYQHLVMQYLYHVYICRSNPWPVSVQHCFAGVNEQIYSTMQGPNEFVVTGNLKEWDRWASLPRISTPTLVMGARYDEMDPASEQREAFAIPHAEFFMSETGSHLAMWDDQQAYFGALMKFLDKHRV</sequence>
<feature type="active site" evidence="4">
    <location>
        <position position="277"/>
    </location>
</feature>